<protein>
    <submittedName>
        <fullName evidence="2">ABC transporter substrate-binding protein</fullName>
    </submittedName>
</protein>
<evidence type="ECO:0000313" key="3">
    <source>
        <dbReference type="Proteomes" id="UP001165393"/>
    </source>
</evidence>
<evidence type="ECO:0000313" key="2">
    <source>
        <dbReference type="EMBL" id="MCM2679601.1"/>
    </source>
</evidence>
<dbReference type="InterPro" id="IPR050902">
    <property type="entry name" value="ABC_Transporter_SBP"/>
</dbReference>
<accession>A0AA42B7K1</accession>
<dbReference type="Pfam" id="PF01497">
    <property type="entry name" value="Peripla_BP_2"/>
    <property type="match status" value="1"/>
</dbReference>
<sequence length="287" mass="30122">MSPIDRLTASYMPHVAHIMKGLTLMIALLVTALPSAAETRVISTDAGTTEILIALNQQHLLVGVDVTSSLPEGLDLPSVGYHRALPAEGLLSLKPTLVFGSEHMAPKETLTALKALDVPVIQHATATNAEQLKQNIQAVAKALNVDSSSALKEVEKQQSILQMYPYEASSSVFLLSMQGKGMRQAGKGTAGHAFLSLLGLPAQANYQGYRSISEEALLTLQPEVIVIAAQGDLSVEQVLKNMPALAHTPAAAQHRIVIVDASSLVAGISLSALQQASAVAAQLNASS</sequence>
<dbReference type="AlphaFoldDB" id="A0AA42B7K1"/>
<comment type="caution">
    <text evidence="2">The sequence shown here is derived from an EMBL/GenBank/DDBJ whole genome shotgun (WGS) entry which is preliminary data.</text>
</comment>
<dbReference type="InterPro" id="IPR002491">
    <property type="entry name" value="ABC_transptr_periplasmic_BD"/>
</dbReference>
<dbReference type="PANTHER" id="PTHR30535:SF4">
    <property type="entry name" value="HEMIN-BINDING PERIPLASMIC PROTEIN HMUT"/>
    <property type="match status" value="1"/>
</dbReference>
<dbReference type="SUPFAM" id="SSF53807">
    <property type="entry name" value="Helical backbone' metal receptor"/>
    <property type="match status" value="1"/>
</dbReference>
<gene>
    <name evidence="2" type="ORF">NAF29_07955</name>
</gene>
<dbReference type="PROSITE" id="PS50983">
    <property type="entry name" value="FE_B12_PBP"/>
    <property type="match status" value="1"/>
</dbReference>
<dbReference type="PANTHER" id="PTHR30535">
    <property type="entry name" value="VITAMIN B12-BINDING PROTEIN"/>
    <property type="match status" value="1"/>
</dbReference>
<keyword evidence="3" id="KW-1185">Reference proteome</keyword>
<organism evidence="2 3">
    <name type="scientific">Echinimonas agarilytica</name>
    <dbReference type="NCBI Taxonomy" id="1215918"/>
    <lineage>
        <taxon>Bacteria</taxon>
        <taxon>Pseudomonadati</taxon>
        <taxon>Pseudomonadota</taxon>
        <taxon>Gammaproteobacteria</taxon>
        <taxon>Alteromonadales</taxon>
        <taxon>Echinimonadaceae</taxon>
        <taxon>Echinimonas</taxon>
    </lineage>
</organism>
<dbReference type="Gene3D" id="3.40.50.1980">
    <property type="entry name" value="Nitrogenase molybdenum iron protein domain"/>
    <property type="match status" value="2"/>
</dbReference>
<dbReference type="RefSeq" id="WP_251261048.1">
    <property type="nucleotide sequence ID" value="NZ_JAMQGP010000003.1"/>
</dbReference>
<reference evidence="2 3" key="1">
    <citation type="journal article" date="2013" name="Antonie Van Leeuwenhoek">
        <title>Echinimonas agarilytica gen. nov., sp. nov., a new gammaproteobacterium isolated from the sea urchin Strongylocentrotus intermedius.</title>
        <authorList>
            <person name="Nedashkovskaya O.I."/>
            <person name="Stenkova A.M."/>
            <person name="Zhukova N.V."/>
            <person name="Van Trappen S."/>
            <person name="Lee J.S."/>
            <person name="Kim S.B."/>
        </authorList>
    </citation>
    <scope>NUCLEOTIDE SEQUENCE [LARGE SCALE GENOMIC DNA]</scope>
    <source>
        <strain evidence="2 3">KMM 6351</strain>
    </source>
</reference>
<dbReference type="EMBL" id="JAMQGP010000003">
    <property type="protein sequence ID" value="MCM2679601.1"/>
    <property type="molecule type" value="Genomic_DNA"/>
</dbReference>
<feature type="domain" description="Fe/B12 periplasmic-binding" evidence="1">
    <location>
        <begin position="40"/>
        <end position="287"/>
    </location>
</feature>
<name>A0AA42B7K1_9GAMM</name>
<proteinExistence type="predicted"/>
<evidence type="ECO:0000259" key="1">
    <source>
        <dbReference type="PROSITE" id="PS50983"/>
    </source>
</evidence>
<dbReference type="Proteomes" id="UP001165393">
    <property type="component" value="Unassembled WGS sequence"/>
</dbReference>